<dbReference type="AlphaFoldDB" id="A0A2I1IQL8"/>
<keyword evidence="7" id="KW-1185">Reference proteome</keyword>
<evidence type="ECO:0000259" key="5">
    <source>
        <dbReference type="PROSITE" id="PS50977"/>
    </source>
</evidence>
<dbReference type="PRINTS" id="PR00455">
    <property type="entry name" value="HTHTETR"/>
</dbReference>
<dbReference type="EMBL" id="PKKO01000001">
    <property type="protein sequence ID" value="PKY73414.1"/>
    <property type="molecule type" value="Genomic_DNA"/>
</dbReference>
<reference evidence="6 7" key="1">
    <citation type="submission" date="2017-12" db="EMBL/GenBank/DDBJ databases">
        <title>Phylogenetic diversity of female urinary microbiome.</title>
        <authorList>
            <person name="Thomas-White K."/>
            <person name="Wolfe A.J."/>
        </authorList>
    </citation>
    <scope>NUCLEOTIDE SEQUENCE [LARGE SCALE GENOMIC DNA]</scope>
    <source>
        <strain evidence="6 7">UMB0402</strain>
    </source>
</reference>
<dbReference type="SUPFAM" id="SSF46689">
    <property type="entry name" value="Homeodomain-like"/>
    <property type="match status" value="1"/>
</dbReference>
<evidence type="ECO:0000256" key="2">
    <source>
        <dbReference type="ARBA" id="ARBA00023125"/>
    </source>
</evidence>
<organism evidence="6 7">
    <name type="scientific">Winkia neuii</name>
    <dbReference type="NCBI Taxonomy" id="33007"/>
    <lineage>
        <taxon>Bacteria</taxon>
        <taxon>Bacillati</taxon>
        <taxon>Actinomycetota</taxon>
        <taxon>Actinomycetes</taxon>
        <taxon>Actinomycetales</taxon>
        <taxon>Actinomycetaceae</taxon>
        <taxon>Winkia</taxon>
    </lineage>
</organism>
<accession>A0A2I1IQL8</accession>
<evidence type="ECO:0000256" key="4">
    <source>
        <dbReference type="PROSITE-ProRule" id="PRU00335"/>
    </source>
</evidence>
<dbReference type="GeneID" id="35866165"/>
<dbReference type="RefSeq" id="WP_024330596.1">
    <property type="nucleotide sequence ID" value="NZ_JASOXK010000012.1"/>
</dbReference>
<name>A0A2I1IQL8_9ACTO</name>
<gene>
    <name evidence="6" type="ORF">CYJ19_02180</name>
</gene>
<dbReference type="Gene3D" id="1.10.357.10">
    <property type="entry name" value="Tetracycline Repressor, domain 2"/>
    <property type="match status" value="1"/>
</dbReference>
<evidence type="ECO:0000256" key="3">
    <source>
        <dbReference type="ARBA" id="ARBA00023163"/>
    </source>
</evidence>
<keyword evidence="3" id="KW-0804">Transcription</keyword>
<dbReference type="Proteomes" id="UP000235122">
    <property type="component" value="Unassembled WGS sequence"/>
</dbReference>
<dbReference type="GO" id="GO:0000976">
    <property type="term" value="F:transcription cis-regulatory region binding"/>
    <property type="evidence" value="ECO:0007669"/>
    <property type="project" value="TreeGrafter"/>
</dbReference>
<dbReference type="PROSITE" id="PS50977">
    <property type="entry name" value="HTH_TETR_2"/>
    <property type="match status" value="1"/>
</dbReference>
<protein>
    <submittedName>
        <fullName evidence="6">TetR/AcrR family transcriptional regulator</fullName>
    </submittedName>
</protein>
<dbReference type="STRING" id="33007.HMPREF3198_01034"/>
<dbReference type="Pfam" id="PF00440">
    <property type="entry name" value="TetR_N"/>
    <property type="match status" value="1"/>
</dbReference>
<feature type="domain" description="HTH tetR-type" evidence="5">
    <location>
        <begin position="14"/>
        <end position="74"/>
    </location>
</feature>
<dbReference type="InterPro" id="IPR050109">
    <property type="entry name" value="HTH-type_TetR-like_transc_reg"/>
</dbReference>
<dbReference type="PANTHER" id="PTHR30055:SF234">
    <property type="entry name" value="HTH-TYPE TRANSCRIPTIONAL REGULATOR BETI"/>
    <property type="match status" value="1"/>
</dbReference>
<evidence type="ECO:0000256" key="1">
    <source>
        <dbReference type="ARBA" id="ARBA00023015"/>
    </source>
</evidence>
<sequence length="233" mass="26009">MPKIIGSTLAEHRQRTRNRLFEALAELLSERAFETVTMAEIAKTAGVGRTAVYNHFPDKEALLLAFIAHETEEYSKKLETSLTHVVDPVHGLRVYIRSQLELGAAYSLAPGRDLRRVVSRETEQKLHNHGDKVAAILERLLRQLMDSEQIPEQDIPILVSLINATLAGRTLPKEPMAREYLILSVQSFILRAVGVTAEFINVPGMAVFEQLRKSGSLEHVVDEFGASACPVHH</sequence>
<evidence type="ECO:0000313" key="6">
    <source>
        <dbReference type="EMBL" id="PKY73414.1"/>
    </source>
</evidence>
<comment type="caution">
    <text evidence="6">The sequence shown here is derived from an EMBL/GenBank/DDBJ whole genome shotgun (WGS) entry which is preliminary data.</text>
</comment>
<feature type="DNA-binding region" description="H-T-H motif" evidence="4">
    <location>
        <begin position="37"/>
        <end position="56"/>
    </location>
</feature>
<dbReference type="PANTHER" id="PTHR30055">
    <property type="entry name" value="HTH-TYPE TRANSCRIPTIONAL REGULATOR RUTR"/>
    <property type="match status" value="1"/>
</dbReference>
<keyword evidence="2 4" id="KW-0238">DNA-binding</keyword>
<dbReference type="InterPro" id="IPR001647">
    <property type="entry name" value="HTH_TetR"/>
</dbReference>
<evidence type="ECO:0000313" key="7">
    <source>
        <dbReference type="Proteomes" id="UP000235122"/>
    </source>
</evidence>
<dbReference type="InterPro" id="IPR009057">
    <property type="entry name" value="Homeodomain-like_sf"/>
</dbReference>
<proteinExistence type="predicted"/>
<keyword evidence="1" id="KW-0805">Transcription regulation</keyword>
<dbReference type="GO" id="GO:0003700">
    <property type="term" value="F:DNA-binding transcription factor activity"/>
    <property type="evidence" value="ECO:0007669"/>
    <property type="project" value="TreeGrafter"/>
</dbReference>